<dbReference type="Pfam" id="PF03989">
    <property type="entry name" value="DNA_gyraseA_C"/>
    <property type="match status" value="6"/>
</dbReference>
<dbReference type="GO" id="GO:0009330">
    <property type="term" value="C:DNA topoisomerase type II (double strand cut, ATP-hydrolyzing) complex"/>
    <property type="evidence" value="ECO:0007669"/>
    <property type="project" value="TreeGrafter"/>
</dbReference>
<dbReference type="PANTHER" id="PTHR43493">
    <property type="entry name" value="DNA GYRASE/TOPOISOMERASE SUBUNIT A"/>
    <property type="match status" value="1"/>
</dbReference>
<dbReference type="PROSITE" id="PS52040">
    <property type="entry name" value="TOPO_IIA"/>
    <property type="match status" value="1"/>
</dbReference>
<dbReference type="Gene3D" id="1.10.268.10">
    <property type="entry name" value="Topoisomerase, domain 3"/>
    <property type="match status" value="1"/>
</dbReference>
<dbReference type="PIR" id="C90530">
    <property type="entry name" value="C90530"/>
</dbReference>
<dbReference type="InterPro" id="IPR013757">
    <property type="entry name" value="Topo_IIA_A_a_sf"/>
</dbReference>
<evidence type="ECO:0000256" key="7">
    <source>
        <dbReference type="ARBA" id="ARBA00023235"/>
    </source>
</evidence>
<dbReference type="SUPFAM" id="SSF101904">
    <property type="entry name" value="GyrA/ParC C-terminal domain-like"/>
    <property type="match status" value="1"/>
</dbReference>
<dbReference type="Pfam" id="PF00521">
    <property type="entry name" value="DNA_topoisoIV"/>
    <property type="match status" value="1"/>
</dbReference>
<dbReference type="NCBIfam" id="NF004043">
    <property type="entry name" value="PRK05560.1"/>
    <property type="match status" value="1"/>
</dbReference>
<dbReference type="NCBIfam" id="NF004044">
    <property type="entry name" value="PRK05561.1"/>
    <property type="match status" value="1"/>
</dbReference>
<comment type="miscellaneous">
    <text evidence="8">Few gyrases are as efficient as E.coli at forming negative supercoils. Not all organisms have 2 type II topoisomerases; in organisms with a single type II topoisomerase this enzyme also has to decatenate newly replicated chromosomes.</text>
</comment>
<dbReference type="InterPro" id="IPR005743">
    <property type="entry name" value="GyrA"/>
</dbReference>
<proteinExistence type="inferred from homology"/>
<dbReference type="NCBIfam" id="TIGR01063">
    <property type="entry name" value="gyrA"/>
    <property type="match status" value="1"/>
</dbReference>
<dbReference type="SUPFAM" id="SSF56719">
    <property type="entry name" value="Type II DNA topoisomerase"/>
    <property type="match status" value="1"/>
</dbReference>
<evidence type="ECO:0000313" key="12">
    <source>
        <dbReference type="EMBL" id="CAC13320.1"/>
    </source>
</evidence>
<dbReference type="AlphaFoldDB" id="Q98R63"/>
<dbReference type="Gene3D" id="3.90.199.10">
    <property type="entry name" value="Topoisomerase II, domain 5"/>
    <property type="match status" value="1"/>
</dbReference>
<dbReference type="RefSeq" id="WP_010924951.1">
    <property type="nucleotide sequence ID" value="NC_002771.1"/>
</dbReference>
<evidence type="ECO:0000256" key="10">
    <source>
        <dbReference type="SAM" id="Coils"/>
    </source>
</evidence>
<evidence type="ECO:0000256" key="8">
    <source>
        <dbReference type="HAMAP-Rule" id="MF_01897"/>
    </source>
</evidence>
<keyword evidence="3 8" id="KW-0547">Nucleotide-binding</keyword>
<keyword evidence="5 8" id="KW-0799">Topoisomerase</keyword>
<dbReference type="InterPro" id="IPR002205">
    <property type="entry name" value="Topo_IIA_dom_A"/>
</dbReference>
<dbReference type="FunFam" id="3.30.1360.40:FF:000002">
    <property type="entry name" value="DNA gyrase subunit A"/>
    <property type="match status" value="1"/>
</dbReference>
<dbReference type="EC" id="5.6.2.2" evidence="8"/>
<dbReference type="PANTHER" id="PTHR43493:SF5">
    <property type="entry name" value="DNA GYRASE SUBUNIT A, CHLOROPLASTIC_MITOCHONDRIAL"/>
    <property type="match status" value="1"/>
</dbReference>
<comment type="subunit">
    <text evidence="8">Heterotetramer, composed of two GyrA and two GyrB chains. In the heterotetramer, GyrA contains the active site tyrosine that forms a transient covalent intermediate with DNA, while GyrB binds cofactors and catalyzes ATP hydrolysis.</text>
</comment>
<comment type="function">
    <text evidence="8">A type II topoisomerase that negatively supercoils closed circular double-stranded (ds) DNA in an ATP-dependent manner to modulate DNA topology and maintain chromosomes in an underwound state. Negative supercoiling favors strand separation, and DNA replication, transcription, recombination and repair, all of which involve strand separation. Also able to catalyze the interconversion of other topological isomers of dsDNA rings, including catenanes and knotted rings. Type II topoisomerases break and join 2 DNA strands simultaneously in an ATP-dependent manner.</text>
</comment>
<comment type="subcellular location">
    <subcellularLocation>
        <location evidence="8">Cytoplasm</location>
    </subcellularLocation>
</comment>
<dbReference type="GO" id="GO:0005694">
    <property type="term" value="C:chromosome"/>
    <property type="evidence" value="ECO:0007669"/>
    <property type="project" value="InterPro"/>
</dbReference>
<dbReference type="Gene3D" id="2.120.10.90">
    <property type="entry name" value="DNA gyrase/topoisomerase IV, subunit A, C-terminal"/>
    <property type="match status" value="1"/>
</dbReference>
<evidence type="ECO:0000256" key="1">
    <source>
        <dbReference type="ARBA" id="ARBA00000185"/>
    </source>
</evidence>
<feature type="active site" description="O-(5'-phospho-DNA)-tyrosine intermediate" evidence="8 9">
    <location>
        <position position="178"/>
    </location>
</feature>
<accession>Q98R63</accession>
<dbReference type="KEGG" id="mpu:MYPU_1470"/>
<dbReference type="eggNOG" id="COG0188">
    <property type="taxonomic scope" value="Bacteria"/>
</dbReference>
<dbReference type="InterPro" id="IPR050220">
    <property type="entry name" value="Type_II_DNA_Topoisomerases"/>
</dbReference>
<keyword evidence="8" id="KW-0963">Cytoplasm</keyword>
<evidence type="ECO:0000256" key="2">
    <source>
        <dbReference type="ARBA" id="ARBA00008263"/>
    </source>
</evidence>
<organism evidence="12 13">
    <name type="scientific">Mycoplasmopsis pulmonis (strain UAB CTIP)</name>
    <name type="common">Mycoplasma pulmonis</name>
    <dbReference type="NCBI Taxonomy" id="272635"/>
    <lineage>
        <taxon>Bacteria</taxon>
        <taxon>Bacillati</taxon>
        <taxon>Mycoplasmatota</taxon>
        <taxon>Mycoplasmoidales</taxon>
        <taxon>Metamycoplasmataceae</taxon>
        <taxon>Mycoplasmopsis</taxon>
    </lineage>
</organism>
<comment type="catalytic activity">
    <reaction evidence="1 8 9">
        <text>ATP-dependent breakage, passage and rejoining of double-stranded DNA.</text>
        <dbReference type="EC" id="5.6.2.2"/>
    </reaction>
</comment>
<dbReference type="InterPro" id="IPR013760">
    <property type="entry name" value="Topo_IIA-like_dom_sf"/>
</dbReference>
<evidence type="ECO:0000259" key="11">
    <source>
        <dbReference type="PROSITE" id="PS52040"/>
    </source>
</evidence>
<sequence length="887" mass="99101">MISFWNYDDNDEDDFLVADDELKVVFKQEETKKEIIKVEEEIIPQEDESYQVKSQLIEEPISGLAPVTVSKEMQNSFLEYAMSVIVSRAIPDARDGLKPVHRRILYGMFDLGLHHSSAFKKSARIVGDVLGKYHPHGDASVYEAMVRMAQEFSMRYPLVDGHGNFGSIDGDPAAAMRYTEARLSKLSAEMLNGIRKNTVNFIPNYDASEVEPEVLPSRFPNLLVTGGQGIAVGMATTIAPHNLAETISATIAYARNPQISLAELMEHIKGPDFPTGGIILGTKGIIDAFETGKGSISIRSKTEIEYLSNGKTRIIVSEIPYSVQKTTIIEKIALLVKEKVIEGISDLRDETNRKGIRIVIEVKKNFVPEVVLNKLFKTTNLQLNFNVNMVALVNGEPKLLSLKDALRVYLDHQKEIVIRRLKFDLEKSEARLHILEGLKIAVSNIDEVIRIIRASKTDSEAQEKLGQKFSLSEIQTKAIVEMRLGRLTGLAIEKMEQEIQELLITISNIKEILNSEQKLIDLIVEELEEIKEKYGDKRLTQIDSYAIANISDEDLIPERNIAIIQSVKGYVKRINLSEYKVQNRGGVGTSTAKTYEDDDLASIITTTTHTDLLIFTSFAKVYRIRAHQIPESSKQSKGIPFINLIQIEKDEEVVSILPAQNYDDGKFLVTLTQNGLIKKTKIEHFQRINTNGKIAMVILENDKLVRAMILNNDEEIIVGSSEGKIVRFDLSEVRDTGRKSAGVRAIKLAPKHKAISLSASSEGKYVFSLGSLGFGKKTPIEDYRKTKRAAKGVITIKVDKAGKLVHSGFVEGSEDIIILNSKGIAIRTSLEQVSDTSRSTKGVKIIQLKKDEKIKSLTLINVNKIDEEISKTQEIEFNMNLDSNSSE</sequence>
<reference evidence="12 13" key="1">
    <citation type="journal article" date="2001" name="Nucleic Acids Res.">
        <title>The complete genome sequence of the murine respiratory pathogen Mycoplasma pulmonis.</title>
        <authorList>
            <person name="Chambaud I."/>
            <person name="Heilig R."/>
            <person name="Ferris S."/>
            <person name="Barbe V."/>
            <person name="Samson D."/>
            <person name="Galisson F."/>
            <person name="Moszer I."/>
            <person name="Dybvig K."/>
            <person name="Wroblewski H."/>
            <person name="Viari A."/>
            <person name="Rocha E.P.C."/>
            <person name="Blanchard A."/>
        </authorList>
    </citation>
    <scope>NUCLEOTIDE SEQUENCE [LARGE SCALE GENOMIC DNA]</scope>
    <source>
        <strain evidence="12 13">UAB CTIP</strain>
    </source>
</reference>
<dbReference type="GO" id="GO:0006261">
    <property type="term" value="P:DNA-templated DNA replication"/>
    <property type="evidence" value="ECO:0007669"/>
    <property type="project" value="UniProtKB-UniRule"/>
</dbReference>
<feature type="short sequence motif" description="GyrA-box" evidence="8">
    <location>
        <begin position="582"/>
        <end position="588"/>
    </location>
</feature>
<dbReference type="HAMAP" id="MF_01897">
    <property type="entry name" value="GyrA"/>
    <property type="match status" value="1"/>
</dbReference>
<dbReference type="STRING" id="272635.gene:17576731"/>
<evidence type="ECO:0000256" key="5">
    <source>
        <dbReference type="ARBA" id="ARBA00023029"/>
    </source>
</evidence>
<dbReference type="FunFam" id="3.90.199.10:FF:000001">
    <property type="entry name" value="DNA gyrase subunit A"/>
    <property type="match status" value="1"/>
</dbReference>
<dbReference type="InterPro" id="IPR035516">
    <property type="entry name" value="Gyrase/topoIV_suA_C"/>
</dbReference>
<dbReference type="InterPro" id="IPR013758">
    <property type="entry name" value="Topo_IIA_A/C_ab"/>
</dbReference>
<dbReference type="GO" id="GO:0006265">
    <property type="term" value="P:DNA topological change"/>
    <property type="evidence" value="ECO:0007669"/>
    <property type="project" value="UniProtKB-UniRule"/>
</dbReference>
<dbReference type="HOGENOM" id="CLU_002977_6_1_14"/>
<dbReference type="FunFam" id="1.10.268.10:FF:000001">
    <property type="entry name" value="DNA gyrase subunit A"/>
    <property type="match status" value="1"/>
</dbReference>
<dbReference type="EMBL" id="AL445563">
    <property type="protein sequence ID" value="CAC13320.1"/>
    <property type="molecule type" value="Genomic_DNA"/>
</dbReference>
<evidence type="ECO:0000256" key="9">
    <source>
        <dbReference type="PROSITE-ProRule" id="PRU01384"/>
    </source>
</evidence>
<gene>
    <name evidence="8" type="primary">gyrA</name>
    <name evidence="12" type="ordered locus">MYPU_1470</name>
</gene>
<dbReference type="GO" id="GO:0003677">
    <property type="term" value="F:DNA binding"/>
    <property type="evidence" value="ECO:0007669"/>
    <property type="project" value="UniProtKB-UniRule"/>
</dbReference>
<keyword evidence="13" id="KW-1185">Reference proteome</keyword>
<dbReference type="Proteomes" id="UP000000528">
    <property type="component" value="Chromosome"/>
</dbReference>
<evidence type="ECO:0000313" key="13">
    <source>
        <dbReference type="Proteomes" id="UP000000528"/>
    </source>
</evidence>
<evidence type="ECO:0000256" key="6">
    <source>
        <dbReference type="ARBA" id="ARBA00023125"/>
    </source>
</evidence>
<dbReference type="InterPro" id="IPR006691">
    <property type="entry name" value="GyrA/parC_rep"/>
</dbReference>
<feature type="domain" description="Topo IIA-type catalytic" evidence="11">
    <location>
        <begin position="90"/>
        <end position="555"/>
    </location>
</feature>
<dbReference type="CDD" id="cd00187">
    <property type="entry name" value="TOP4c"/>
    <property type="match status" value="1"/>
</dbReference>
<dbReference type="BioCyc" id="MPUL272635:G1GT6-148-MONOMER"/>
<dbReference type="GO" id="GO:0005737">
    <property type="term" value="C:cytoplasm"/>
    <property type="evidence" value="ECO:0007669"/>
    <property type="project" value="UniProtKB-SubCell"/>
</dbReference>
<comment type="similarity">
    <text evidence="2 8">Belongs to the type II topoisomerase GyrA/ParC subunit family.</text>
</comment>
<keyword evidence="7 8" id="KW-0413">Isomerase</keyword>
<evidence type="ECO:0000256" key="3">
    <source>
        <dbReference type="ARBA" id="ARBA00022741"/>
    </source>
</evidence>
<evidence type="ECO:0000256" key="4">
    <source>
        <dbReference type="ARBA" id="ARBA00022840"/>
    </source>
</evidence>
<dbReference type="GO" id="GO:0034335">
    <property type="term" value="F:DNA negative supercoiling activity"/>
    <property type="evidence" value="ECO:0007669"/>
    <property type="project" value="UniProtKB-ARBA"/>
</dbReference>
<keyword evidence="10" id="KW-0175">Coiled coil</keyword>
<protein>
    <recommendedName>
        <fullName evidence="8">DNA gyrase subunit A</fullName>
        <ecNumber evidence="8">5.6.2.2</ecNumber>
    </recommendedName>
</protein>
<dbReference type="Gene3D" id="3.30.1360.40">
    <property type="match status" value="1"/>
</dbReference>
<feature type="coiled-coil region" evidence="10">
    <location>
        <begin position="492"/>
        <end position="533"/>
    </location>
</feature>
<dbReference type="GO" id="GO:0005524">
    <property type="term" value="F:ATP binding"/>
    <property type="evidence" value="ECO:0007669"/>
    <property type="project" value="UniProtKB-UniRule"/>
</dbReference>
<keyword evidence="4 8" id="KW-0067">ATP-binding</keyword>
<name>Q98R63_MYCPU</name>
<dbReference type="SMART" id="SM00434">
    <property type="entry name" value="TOP4c"/>
    <property type="match status" value="1"/>
</dbReference>
<keyword evidence="6 8" id="KW-0238">DNA-binding</keyword>